<gene>
    <name evidence="7" type="ORF">OZ401_000618</name>
</gene>
<dbReference type="PANTHER" id="PTHR13353:SF5">
    <property type="entry name" value="TRANSMEMBRANE PROTEIN 19"/>
    <property type="match status" value="1"/>
</dbReference>
<sequence length="506" mass="54698">MSQNDITGLIVTYAYAFSLLIIATLIQKWRGYPPEFTRKIVHVGAGMAIFIILATFDNNHWYFGIIPIGTFIFFNYLSSRKQLIKAMDLQGDTLGTVYFPFSVTLLLAIFWSQNLAYIAVAGTMAMTWGDAAASVLGRAFGKHPYFIAGHRRSFEGSGAMFVFSFVPISLTMLLMNTGLDMSRTIAYAFFLALIATFLEAISLAGLDNIFVPIGVSMALWAMYGWKVDVPMIFGGLVISTLIGAFAYRKRALSFSGVLGAMITGTFIFGFGGWVWGLTLISFFVFGSVLSKYKETQKSGVAVEKFEKGSRRDIGQAFANGGLGAVIAVVYFLNPTQTWLFAVFIGVMATVNGDTCATEIGVLSKRPPRMITSGKVVVPGTSGGITLLGTTAALVGGLAIGISTWLFYGVYGLVANGNADYFFKVWILIAGLVGGIAGTMFDSLLGATVQAMYINPQTGKETEKKVAKNGVKNKFNRGWRYMDNDMVNCLSSAMGGLVGMLVVLAFI</sequence>
<feature type="transmembrane region" description="Helical" evidence="6">
    <location>
        <begin position="117"/>
        <end position="137"/>
    </location>
</feature>
<feature type="transmembrane region" description="Helical" evidence="6">
    <location>
        <begin position="383"/>
        <end position="410"/>
    </location>
</feature>
<evidence type="ECO:0000256" key="2">
    <source>
        <dbReference type="ARBA" id="ARBA00009012"/>
    </source>
</evidence>
<dbReference type="PANTHER" id="PTHR13353">
    <property type="entry name" value="TRANSMEMBRANE PROTEIN 19"/>
    <property type="match status" value="1"/>
</dbReference>
<feature type="transmembrane region" description="Helical" evidence="6">
    <location>
        <begin position="38"/>
        <end position="55"/>
    </location>
</feature>
<dbReference type="InterPro" id="IPR002794">
    <property type="entry name" value="DUF92_TMEM19"/>
</dbReference>
<dbReference type="RefSeq" id="WP_341469248.1">
    <property type="nucleotide sequence ID" value="NZ_CP128399.1"/>
</dbReference>
<feature type="transmembrane region" description="Helical" evidence="6">
    <location>
        <begin position="227"/>
        <end position="247"/>
    </location>
</feature>
<feature type="transmembrane region" description="Helical" evidence="6">
    <location>
        <begin position="422"/>
        <end position="444"/>
    </location>
</feature>
<reference evidence="7" key="1">
    <citation type="journal article" date="2024" name="Nature">
        <title>Anoxygenic phototroph of the Chloroflexota uses a type I reaction centre.</title>
        <authorList>
            <person name="Tsuji J.M."/>
            <person name="Shaw N.A."/>
            <person name="Nagashima S."/>
            <person name="Venkiteswaran J.J."/>
            <person name="Schiff S.L."/>
            <person name="Watanabe T."/>
            <person name="Fukui M."/>
            <person name="Hanada S."/>
            <person name="Tank M."/>
            <person name="Neufeld J.D."/>
        </authorList>
    </citation>
    <scope>NUCLEOTIDE SEQUENCE</scope>
    <source>
        <strain evidence="7">L227-S17</strain>
    </source>
</reference>
<evidence type="ECO:0000256" key="4">
    <source>
        <dbReference type="ARBA" id="ARBA00022989"/>
    </source>
</evidence>
<feature type="transmembrane region" description="Helical" evidence="6">
    <location>
        <begin position="89"/>
        <end position="111"/>
    </location>
</feature>
<comment type="similarity">
    <text evidence="2">Belongs to the TMEM19 family.</text>
</comment>
<feature type="transmembrane region" description="Helical" evidence="6">
    <location>
        <begin position="61"/>
        <end position="77"/>
    </location>
</feature>
<evidence type="ECO:0000313" key="7">
    <source>
        <dbReference type="EMBL" id="WJW67354.1"/>
    </source>
</evidence>
<comment type="subcellular location">
    <subcellularLocation>
        <location evidence="1">Membrane</location>
        <topology evidence="1">Multi-pass membrane protein</topology>
    </subcellularLocation>
</comment>
<proteinExistence type="inferred from homology"/>
<dbReference type="Proteomes" id="UP001431572">
    <property type="component" value="Chromosome 1"/>
</dbReference>
<feature type="transmembrane region" description="Helical" evidence="6">
    <location>
        <begin position="6"/>
        <end position="26"/>
    </location>
</feature>
<evidence type="ECO:0000256" key="1">
    <source>
        <dbReference type="ARBA" id="ARBA00004141"/>
    </source>
</evidence>
<keyword evidence="8" id="KW-1185">Reference proteome</keyword>
<keyword evidence="5 6" id="KW-0472">Membrane</keyword>
<keyword evidence="3 6" id="KW-0812">Transmembrane</keyword>
<evidence type="ECO:0000256" key="5">
    <source>
        <dbReference type="ARBA" id="ARBA00023136"/>
    </source>
</evidence>
<feature type="transmembrane region" description="Helical" evidence="6">
    <location>
        <begin position="158"/>
        <end position="179"/>
    </location>
</feature>
<evidence type="ECO:0000256" key="6">
    <source>
        <dbReference type="SAM" id="Phobius"/>
    </source>
</evidence>
<keyword evidence="4 6" id="KW-1133">Transmembrane helix</keyword>
<evidence type="ECO:0000256" key="3">
    <source>
        <dbReference type="ARBA" id="ARBA00022692"/>
    </source>
</evidence>
<dbReference type="Pfam" id="PF01940">
    <property type="entry name" value="DUF92"/>
    <property type="match status" value="1"/>
</dbReference>
<protein>
    <submittedName>
        <fullName evidence="7">DUF92 domain-containing protein</fullName>
    </submittedName>
</protein>
<name>A0ABY9B2E0_9CHLR</name>
<organism evidence="7 8">
    <name type="scientific">Candidatus Chlorohelix allophototropha</name>
    <dbReference type="NCBI Taxonomy" id="3003348"/>
    <lineage>
        <taxon>Bacteria</taxon>
        <taxon>Bacillati</taxon>
        <taxon>Chloroflexota</taxon>
        <taxon>Chloroflexia</taxon>
        <taxon>Candidatus Chloroheliales</taxon>
        <taxon>Candidatus Chloroheliaceae</taxon>
        <taxon>Candidatus Chlorohelix</taxon>
    </lineage>
</organism>
<evidence type="ECO:0000313" key="8">
    <source>
        <dbReference type="Proteomes" id="UP001431572"/>
    </source>
</evidence>
<dbReference type="EMBL" id="CP128399">
    <property type="protein sequence ID" value="WJW67354.1"/>
    <property type="molecule type" value="Genomic_DNA"/>
</dbReference>
<feature type="transmembrane region" description="Helical" evidence="6">
    <location>
        <begin position="185"/>
        <end position="206"/>
    </location>
</feature>
<feature type="transmembrane region" description="Helical" evidence="6">
    <location>
        <begin position="485"/>
        <end position="505"/>
    </location>
</feature>
<accession>A0ABY9B2E0</accession>